<dbReference type="InterPro" id="IPR001611">
    <property type="entry name" value="Leu-rich_rpt"/>
</dbReference>
<dbReference type="OrthoDB" id="1939344at2759"/>
<feature type="compositionally biased region" description="Basic and acidic residues" evidence="3">
    <location>
        <begin position="439"/>
        <end position="449"/>
    </location>
</feature>
<dbReference type="Gene3D" id="3.80.10.10">
    <property type="entry name" value="Ribonuclease Inhibitor"/>
    <property type="match status" value="2"/>
</dbReference>
<proteinExistence type="predicted"/>
<dbReference type="Proteomes" id="UP000728185">
    <property type="component" value="Unassembled WGS sequence"/>
</dbReference>
<dbReference type="PROSITE" id="PS51450">
    <property type="entry name" value="LRR"/>
    <property type="match status" value="4"/>
</dbReference>
<reference evidence="4" key="1">
    <citation type="submission" date="2019-05" db="EMBL/GenBank/DDBJ databases">
        <title>Annotation for the trematode Fasciolopsis buski.</title>
        <authorList>
            <person name="Choi Y.-J."/>
        </authorList>
    </citation>
    <scope>NUCLEOTIDE SEQUENCE</scope>
    <source>
        <strain evidence="4">HT</strain>
        <tissue evidence="4">Whole worm</tissue>
    </source>
</reference>
<gene>
    <name evidence="4" type="ORF">FBUS_08508</name>
</gene>
<dbReference type="SUPFAM" id="SSF52058">
    <property type="entry name" value="L domain-like"/>
    <property type="match status" value="1"/>
</dbReference>
<dbReference type="InterPro" id="IPR050576">
    <property type="entry name" value="Cilia_flagella_integrity"/>
</dbReference>
<dbReference type="Pfam" id="PF12799">
    <property type="entry name" value="LRR_4"/>
    <property type="match status" value="2"/>
</dbReference>
<evidence type="ECO:0000256" key="2">
    <source>
        <dbReference type="ARBA" id="ARBA00022737"/>
    </source>
</evidence>
<evidence type="ECO:0000256" key="3">
    <source>
        <dbReference type="SAM" id="MobiDB-lite"/>
    </source>
</evidence>
<organism evidence="4 5">
    <name type="scientific">Fasciolopsis buskii</name>
    <dbReference type="NCBI Taxonomy" id="27845"/>
    <lineage>
        <taxon>Eukaryota</taxon>
        <taxon>Metazoa</taxon>
        <taxon>Spiralia</taxon>
        <taxon>Lophotrochozoa</taxon>
        <taxon>Platyhelminthes</taxon>
        <taxon>Trematoda</taxon>
        <taxon>Digenea</taxon>
        <taxon>Plagiorchiida</taxon>
        <taxon>Echinostomata</taxon>
        <taxon>Echinostomatoidea</taxon>
        <taxon>Fasciolidae</taxon>
        <taxon>Fasciolopsis</taxon>
    </lineage>
</organism>
<dbReference type="PANTHER" id="PTHR45973">
    <property type="entry name" value="PROTEIN PHOSPHATASE 1 REGULATORY SUBUNIT SDS22-RELATED"/>
    <property type="match status" value="1"/>
</dbReference>
<keyword evidence="1" id="KW-0433">Leucine-rich repeat</keyword>
<protein>
    <submittedName>
        <fullName evidence="4">Leucine-rich repeat-containing protein 49</fullName>
    </submittedName>
</protein>
<dbReference type="EMBL" id="LUCM01003793">
    <property type="protein sequence ID" value="KAA0195305.1"/>
    <property type="molecule type" value="Genomic_DNA"/>
</dbReference>
<accession>A0A8E0VNA5</accession>
<keyword evidence="2" id="KW-0677">Repeat</keyword>
<comment type="caution">
    <text evidence="4">The sequence shown here is derived from an EMBL/GenBank/DDBJ whole genome shotgun (WGS) entry which is preliminary data.</text>
</comment>
<dbReference type="PANTHER" id="PTHR45973:SF35">
    <property type="entry name" value="LEUCINE-RICH REPEAT-CONTAINING PROTEIN 43"/>
    <property type="match status" value="1"/>
</dbReference>
<dbReference type="SMART" id="SM00365">
    <property type="entry name" value="LRR_SD22"/>
    <property type="match status" value="6"/>
</dbReference>
<dbReference type="InterPro" id="IPR025875">
    <property type="entry name" value="Leu-rich_rpt_4"/>
</dbReference>
<evidence type="ECO:0000256" key="1">
    <source>
        <dbReference type="ARBA" id="ARBA00022614"/>
    </source>
</evidence>
<feature type="compositionally biased region" description="Polar residues" evidence="3">
    <location>
        <begin position="512"/>
        <end position="536"/>
    </location>
</feature>
<sequence length="697" mass="78236">MIRSSDSKSKSQKGSVSARACVSLDQLSTPKKISCTTLSVDLLPTKFGNRPTTRGLPTHSENKQTLLNVVEGKVFQNRSTPIPELNLTPFVSQPQASVARRVVHGVAPTNSTWLPKSNIPFCKTPTKNRSPFVASHTWNSATSFERGNEIELFDNPTVLRFERMSLTTCPALKPEQKCQFLSLQRNRITKIDHMDRLTQLVYLDLSHNQIDLISGLEQICDLRVLILGQNHIRRIEGLDQQINLEVLDLQQNGIQKIENLSHLVKLRVLNLAMNEIVFVNGLSGLISLTDLNLRQNSIVKVEPLSNLPRLNWIQLGFNNIERWTQISGLSKLPSSTKVVLNGNPIVLDPAYRRLMPAHDTINRSQSGRISLSAKQTPTFHVGQRSLGMLTPGHQDTDVYELRQINMHMPDSPDMIKLSTPADCPRELEKAELIGSSRPEAGDTKSDQNRSGENGWRIPASDGPIGHDTEKKDVPVLAPDPWNTLKDETVLAGIPTVNDTSFDKRINKLISSTESSPCTNRTASNQLDLYSPNSNESVILKPNEISKTETSRHKTPAPIDSEDKTNRKSMTELSFMTERYEIDHIYIIQWHVVDRNHIRFEAKLYKEDRVNSLQLSNNEIAGFANLGAALNDLAFSIKSAERATPNNGYSSKPVNLAHITHVSVIQVKWEDFIGELSQIRTLFPEMKVTRCALNYYTF</sequence>
<feature type="region of interest" description="Disordered" evidence="3">
    <location>
        <begin position="512"/>
        <end position="565"/>
    </location>
</feature>
<dbReference type="AlphaFoldDB" id="A0A8E0VNA5"/>
<evidence type="ECO:0000313" key="4">
    <source>
        <dbReference type="EMBL" id="KAA0195305.1"/>
    </source>
</evidence>
<keyword evidence="5" id="KW-1185">Reference proteome</keyword>
<evidence type="ECO:0000313" key="5">
    <source>
        <dbReference type="Proteomes" id="UP000728185"/>
    </source>
</evidence>
<name>A0A8E0VNA5_9TREM</name>
<dbReference type="InterPro" id="IPR032675">
    <property type="entry name" value="LRR_dom_sf"/>
</dbReference>
<feature type="region of interest" description="Disordered" evidence="3">
    <location>
        <begin position="432"/>
        <end position="472"/>
    </location>
</feature>